<comment type="caution">
    <text evidence="2">The sequence shown here is derived from an EMBL/GenBank/DDBJ whole genome shotgun (WGS) entry which is preliminary data.</text>
</comment>
<dbReference type="Proteomes" id="UP001596455">
    <property type="component" value="Unassembled WGS sequence"/>
</dbReference>
<keyword evidence="3" id="KW-1185">Reference proteome</keyword>
<evidence type="ECO:0000259" key="1">
    <source>
        <dbReference type="Pfam" id="PF13349"/>
    </source>
</evidence>
<dbReference type="InterPro" id="IPR025164">
    <property type="entry name" value="Toastrack_DUF4097"/>
</dbReference>
<protein>
    <submittedName>
        <fullName evidence="2">DUF4097 domain-containing protein</fullName>
    </submittedName>
</protein>
<dbReference type="RefSeq" id="WP_382390415.1">
    <property type="nucleotide sequence ID" value="NZ_JBHTCQ010000001.1"/>
</dbReference>
<evidence type="ECO:0000313" key="2">
    <source>
        <dbReference type="EMBL" id="MFC7403703.1"/>
    </source>
</evidence>
<organism evidence="2 3">
    <name type="scientific">Georgenia alba</name>
    <dbReference type="NCBI Taxonomy" id="2233858"/>
    <lineage>
        <taxon>Bacteria</taxon>
        <taxon>Bacillati</taxon>
        <taxon>Actinomycetota</taxon>
        <taxon>Actinomycetes</taxon>
        <taxon>Micrococcales</taxon>
        <taxon>Bogoriellaceae</taxon>
        <taxon>Georgenia</taxon>
    </lineage>
</organism>
<dbReference type="PANTHER" id="PTHR34094">
    <property type="match status" value="1"/>
</dbReference>
<dbReference type="Pfam" id="PF13349">
    <property type="entry name" value="DUF4097"/>
    <property type="match status" value="1"/>
</dbReference>
<reference evidence="3" key="1">
    <citation type="journal article" date="2019" name="Int. J. Syst. Evol. Microbiol.">
        <title>The Global Catalogue of Microorganisms (GCM) 10K type strain sequencing project: providing services to taxonomists for standard genome sequencing and annotation.</title>
        <authorList>
            <consortium name="The Broad Institute Genomics Platform"/>
            <consortium name="The Broad Institute Genome Sequencing Center for Infectious Disease"/>
            <person name="Wu L."/>
            <person name="Ma J."/>
        </authorList>
    </citation>
    <scope>NUCLEOTIDE SEQUENCE [LARGE SCALE GENOMIC DNA]</scope>
    <source>
        <strain evidence="3">JCM 1490</strain>
    </source>
</reference>
<evidence type="ECO:0000313" key="3">
    <source>
        <dbReference type="Proteomes" id="UP001596455"/>
    </source>
</evidence>
<name>A0ABW2Q8H1_9MICO</name>
<dbReference type="EMBL" id="JBHTCQ010000001">
    <property type="protein sequence ID" value="MFC7403703.1"/>
    <property type="molecule type" value="Genomic_DNA"/>
</dbReference>
<feature type="domain" description="DUF4097" evidence="1">
    <location>
        <begin position="18"/>
        <end position="269"/>
    </location>
</feature>
<proteinExistence type="predicted"/>
<sequence length="273" mass="27558">MRYEFPARGPVRIHATIRSSDLAVTAADVETIEVDVGGPHDDEAAVRVDLTGDVLRLEVPSGGRRLFGGRSRLHLAVRVPERSALEVTTGSGDVTTTGPLAQVAGRSGSGDLDVARTDDLEITSGSGDITVASLGTAHVTTGSGDLDLGPAAGLVRVRTGSGDVVAAEADELEAVTASGDILIKELRGRATVKTASGDVHVRRGSGGHLDAVTASGDVVVRVVEGTAALLDCSSVSGSVSSALEPAAEPGPGEGSITVRARTVSGNVTVLRTA</sequence>
<dbReference type="PANTHER" id="PTHR34094:SF1">
    <property type="entry name" value="PROTEIN FAM185A"/>
    <property type="match status" value="1"/>
</dbReference>
<gene>
    <name evidence="2" type="ORF">ACFQQL_01175</name>
</gene>
<accession>A0ABW2Q8H1</accession>